<evidence type="ECO:0000313" key="10">
    <source>
        <dbReference type="EMBL" id="CBH97854.1"/>
    </source>
</evidence>
<dbReference type="InterPro" id="IPR017896">
    <property type="entry name" value="4Fe4S_Fe-S-bd"/>
</dbReference>
<keyword evidence="6" id="KW-0560">Oxidoreductase</keyword>
<accession>E6PSE7</accession>
<keyword evidence="1" id="KW-0004">4Fe-4S</keyword>
<sequence>MDDRREQMEVNPAPDEAALAALAADIRTEAKRLGFSQIAISDVHLGAAEAELQRWLDAGFHGEMGYMVRHGSKRARPAELVPGTLRVITARMDYLPVHLSTSLATEPPTASPPETPTAAADWRDAEWARIADPQAAVVSVYARGRDYHKVLRTRLQKLADFIAARTDPGVVRVFTDSAPVLEVALAARAGLGWRGKHTLLLNREAGSMFFLGELFIGLPLPVDAPQQEHCGSCSRCIDICPTRAIVAPYTLDARRCISYLTIELAGPIPEDLRPLMGNRVYGCDDCQLVCPWNKYAQTSPLPDFTPRHGLDSASLLQLWAWSEADILQRTEGSAMRRIGFERLRRNAAVALGNARRSLPAAHALQRDIETALRAALPAATPLVAEHIVWALAQQAGSSRVEASAKVHQAEEHGQ</sequence>
<dbReference type="PANTHER" id="PTHR30002">
    <property type="entry name" value="EPOXYQUEUOSINE REDUCTASE"/>
    <property type="match status" value="1"/>
</dbReference>
<dbReference type="PROSITE" id="PS00198">
    <property type="entry name" value="4FE4S_FER_1"/>
    <property type="match status" value="1"/>
</dbReference>
<keyword evidence="5" id="KW-0671">Queuosine biosynthesis</keyword>
<evidence type="ECO:0000256" key="7">
    <source>
        <dbReference type="ARBA" id="ARBA00023004"/>
    </source>
</evidence>
<dbReference type="GO" id="GO:0051539">
    <property type="term" value="F:4 iron, 4 sulfur cluster binding"/>
    <property type="evidence" value="ECO:0007669"/>
    <property type="project" value="UniProtKB-KW"/>
</dbReference>
<comment type="caution">
    <text evidence="10">The sequence shown here is derived from an EMBL/GenBank/DDBJ whole genome shotgun (WGS) entry which is preliminary data.</text>
</comment>
<evidence type="ECO:0000259" key="9">
    <source>
        <dbReference type="PROSITE" id="PS51379"/>
    </source>
</evidence>
<keyword evidence="2" id="KW-0963">Cytoplasm</keyword>
<dbReference type="Pfam" id="PF08331">
    <property type="entry name" value="QueG_DUF1730"/>
    <property type="match status" value="1"/>
</dbReference>
<name>E6PSE7_9ZZZZ</name>
<dbReference type="PROSITE" id="PS51379">
    <property type="entry name" value="4FE4S_FER_2"/>
    <property type="match status" value="1"/>
</dbReference>
<dbReference type="PANTHER" id="PTHR30002:SF4">
    <property type="entry name" value="EPOXYQUEUOSINE REDUCTASE"/>
    <property type="match status" value="1"/>
</dbReference>
<keyword evidence="7" id="KW-0408">Iron</keyword>
<evidence type="ECO:0000256" key="8">
    <source>
        <dbReference type="ARBA" id="ARBA00023014"/>
    </source>
</evidence>
<dbReference type="Gene3D" id="3.30.70.20">
    <property type="match status" value="1"/>
</dbReference>
<dbReference type="EMBL" id="CABM01000048">
    <property type="protein sequence ID" value="CBH97854.1"/>
    <property type="molecule type" value="Genomic_DNA"/>
</dbReference>
<keyword evidence="8" id="KW-0411">Iron-sulfur</keyword>
<dbReference type="GO" id="GO:0046872">
    <property type="term" value="F:metal ion binding"/>
    <property type="evidence" value="ECO:0007669"/>
    <property type="project" value="UniProtKB-KW"/>
</dbReference>
<keyword evidence="4" id="KW-0479">Metal-binding</keyword>
<gene>
    <name evidence="10" type="primary">yjeS</name>
    <name evidence="10" type="ORF">CARN2_3330</name>
</gene>
<evidence type="ECO:0000256" key="3">
    <source>
        <dbReference type="ARBA" id="ARBA00022694"/>
    </source>
</evidence>
<dbReference type="InterPro" id="IPR017900">
    <property type="entry name" value="4Fe4S_Fe_S_CS"/>
</dbReference>
<dbReference type="SUPFAM" id="SSF46548">
    <property type="entry name" value="alpha-helical ferredoxin"/>
    <property type="match status" value="1"/>
</dbReference>
<dbReference type="HAMAP" id="MF_00916">
    <property type="entry name" value="QueG"/>
    <property type="match status" value="1"/>
</dbReference>
<reference evidence="10" key="1">
    <citation type="submission" date="2009-10" db="EMBL/GenBank/DDBJ databases">
        <title>Diversity of trophic interactions inside an arsenic-rich microbial ecosystem.</title>
        <authorList>
            <person name="Bertin P.N."/>
            <person name="Heinrich-Salmeron A."/>
            <person name="Pelletier E."/>
            <person name="Goulhen-Chollet F."/>
            <person name="Arsene-Ploetze F."/>
            <person name="Gallien S."/>
            <person name="Calteau A."/>
            <person name="Vallenet D."/>
            <person name="Casiot C."/>
            <person name="Chane-Woon-Ming B."/>
            <person name="Giloteaux L."/>
            <person name="Barakat M."/>
            <person name="Bonnefoy V."/>
            <person name="Bruneel O."/>
            <person name="Chandler M."/>
            <person name="Cleiss J."/>
            <person name="Duran R."/>
            <person name="Elbaz-Poulichet F."/>
            <person name="Fonknechten N."/>
            <person name="Lauga B."/>
            <person name="Mornico D."/>
            <person name="Ortet P."/>
            <person name="Schaeffer C."/>
            <person name="Siguier P."/>
            <person name="Alexander Thil Smith A."/>
            <person name="Van Dorsselaer A."/>
            <person name="Weissenbach J."/>
            <person name="Medigue C."/>
            <person name="Le Paslier D."/>
        </authorList>
    </citation>
    <scope>NUCLEOTIDE SEQUENCE</scope>
</reference>
<feature type="domain" description="4Fe-4S ferredoxin-type" evidence="9">
    <location>
        <begin position="218"/>
        <end position="250"/>
    </location>
</feature>
<organism evidence="10">
    <name type="scientific">mine drainage metagenome</name>
    <dbReference type="NCBI Taxonomy" id="410659"/>
    <lineage>
        <taxon>unclassified sequences</taxon>
        <taxon>metagenomes</taxon>
        <taxon>ecological metagenomes</taxon>
    </lineage>
</organism>
<evidence type="ECO:0000256" key="1">
    <source>
        <dbReference type="ARBA" id="ARBA00022485"/>
    </source>
</evidence>
<dbReference type="AlphaFoldDB" id="E6PSE7"/>
<dbReference type="GO" id="GO:0008616">
    <property type="term" value="P:tRNA queuosine(34) biosynthetic process"/>
    <property type="evidence" value="ECO:0007669"/>
    <property type="project" value="UniProtKB-KW"/>
</dbReference>
<evidence type="ECO:0000256" key="2">
    <source>
        <dbReference type="ARBA" id="ARBA00022490"/>
    </source>
</evidence>
<dbReference type="InterPro" id="IPR013542">
    <property type="entry name" value="QueG_DUF1730"/>
</dbReference>
<keyword evidence="3" id="KW-0819">tRNA processing</keyword>
<dbReference type="NCBIfam" id="TIGR00276">
    <property type="entry name" value="tRNA epoxyqueuosine(34) reductase QueG"/>
    <property type="match status" value="1"/>
</dbReference>
<dbReference type="Pfam" id="PF13484">
    <property type="entry name" value="Fer4_16"/>
    <property type="match status" value="1"/>
</dbReference>
<dbReference type="InterPro" id="IPR004453">
    <property type="entry name" value="QueG"/>
</dbReference>
<evidence type="ECO:0000256" key="4">
    <source>
        <dbReference type="ARBA" id="ARBA00022723"/>
    </source>
</evidence>
<dbReference type="GO" id="GO:0052693">
    <property type="term" value="F:epoxyqueuosine reductase activity"/>
    <property type="evidence" value="ECO:0007669"/>
    <property type="project" value="TreeGrafter"/>
</dbReference>
<dbReference type="FunFam" id="3.30.70.20:FF:000017">
    <property type="entry name" value="Epoxyqueuosine reductase"/>
    <property type="match status" value="1"/>
</dbReference>
<evidence type="ECO:0000256" key="5">
    <source>
        <dbReference type="ARBA" id="ARBA00022785"/>
    </source>
</evidence>
<evidence type="ECO:0000256" key="6">
    <source>
        <dbReference type="ARBA" id="ARBA00023002"/>
    </source>
</evidence>
<proteinExistence type="inferred from homology"/>
<protein>
    <submittedName>
        <fullName evidence="10">Putative 4Fe-4S Alpha-helical ferredoxin</fullName>
    </submittedName>
</protein>